<reference evidence="7" key="1">
    <citation type="submission" date="2013-12" db="EMBL/GenBank/DDBJ databases">
        <authorList>
            <person name="Genoscope - CEA"/>
        </authorList>
    </citation>
    <scope>NUCLEOTIDE SEQUENCE</scope>
    <source>
        <strain evidence="7">CBS 1993</strain>
    </source>
</reference>
<comment type="subcellular location">
    <subcellularLocation>
        <location evidence="1">Nucleus</location>
    </subcellularLocation>
</comment>
<evidence type="ECO:0000256" key="4">
    <source>
        <dbReference type="ARBA" id="ARBA00023204"/>
    </source>
</evidence>
<protein>
    <recommendedName>
        <fullName evidence="6">DNA mismatch repair protein S5 domain-containing protein</fullName>
    </recommendedName>
</protein>
<evidence type="ECO:0000313" key="7">
    <source>
        <dbReference type="EMBL" id="CDK27475.1"/>
    </source>
</evidence>
<dbReference type="NCBIfam" id="TIGR00585">
    <property type="entry name" value="mutl"/>
    <property type="match status" value="1"/>
</dbReference>
<keyword evidence="3" id="KW-0227">DNA damage</keyword>
<dbReference type="Pfam" id="PF13589">
    <property type="entry name" value="HATPase_c_3"/>
    <property type="match status" value="1"/>
</dbReference>
<feature type="domain" description="DNA mismatch repair protein S5" evidence="6">
    <location>
        <begin position="237"/>
        <end position="359"/>
    </location>
</feature>
<dbReference type="RefSeq" id="XP_022459469.1">
    <property type="nucleotide sequence ID" value="XM_022601869.1"/>
</dbReference>
<dbReference type="GO" id="GO:0000710">
    <property type="term" value="P:meiotic mismatch repair"/>
    <property type="evidence" value="ECO:0007669"/>
    <property type="project" value="EnsemblFungi"/>
</dbReference>
<dbReference type="GO" id="GO:0016887">
    <property type="term" value="F:ATP hydrolysis activity"/>
    <property type="evidence" value="ECO:0007669"/>
    <property type="project" value="EnsemblFungi"/>
</dbReference>
<dbReference type="CDD" id="cd16926">
    <property type="entry name" value="HATPase_MutL-MLH-PMS-like"/>
    <property type="match status" value="1"/>
</dbReference>
<dbReference type="InterPro" id="IPR014721">
    <property type="entry name" value="Ribsml_uS5_D2-typ_fold_subgr"/>
</dbReference>
<dbReference type="FunFam" id="3.30.565.10:FF:000033">
    <property type="entry name" value="DNA mismatch repair protein Mlh1"/>
    <property type="match status" value="1"/>
</dbReference>
<dbReference type="InterPro" id="IPR014762">
    <property type="entry name" value="DNA_mismatch_repair_CS"/>
</dbReference>
<comment type="similarity">
    <text evidence="2">Belongs to the DNA mismatch repair MutL/HexB family.</text>
</comment>
<dbReference type="PANTHER" id="PTHR10073">
    <property type="entry name" value="DNA MISMATCH REPAIR PROTEIN MLH, PMS, MUTL"/>
    <property type="match status" value="1"/>
</dbReference>
<dbReference type="HOGENOM" id="CLU_004131_2_0_1"/>
<dbReference type="GO" id="GO:0005524">
    <property type="term" value="F:ATP binding"/>
    <property type="evidence" value="ECO:0007669"/>
    <property type="project" value="EnsemblFungi"/>
</dbReference>
<evidence type="ECO:0000256" key="5">
    <source>
        <dbReference type="ARBA" id="ARBA00023242"/>
    </source>
</evidence>
<dbReference type="EMBL" id="HG793128">
    <property type="protein sequence ID" value="CDK27475.1"/>
    <property type="molecule type" value="Genomic_DNA"/>
</dbReference>
<dbReference type="Pfam" id="PF01119">
    <property type="entry name" value="DNA_mis_repair"/>
    <property type="match status" value="1"/>
</dbReference>
<dbReference type="Gene3D" id="3.30.230.10">
    <property type="match status" value="1"/>
</dbReference>
<accession>W6MWH9</accession>
<evidence type="ECO:0000259" key="6">
    <source>
        <dbReference type="SMART" id="SM01340"/>
    </source>
</evidence>
<dbReference type="Pfam" id="PF16413">
    <property type="entry name" value="Mlh1_C"/>
    <property type="match status" value="1"/>
</dbReference>
<dbReference type="InterPro" id="IPR002099">
    <property type="entry name" value="MutL/Mlh/PMS"/>
</dbReference>
<dbReference type="SMART" id="SM01340">
    <property type="entry name" value="DNA_mis_repair"/>
    <property type="match status" value="1"/>
</dbReference>
<reference evidence="7" key="2">
    <citation type="submission" date="2014-02" db="EMBL/GenBank/DDBJ databases">
        <title>Complete DNA sequence of /Kuraishia capsulata/ illustrates novel genomic features among budding yeasts (/Saccharomycotina/).</title>
        <authorList>
            <person name="Morales L."/>
            <person name="Noel B."/>
            <person name="Porcel B."/>
            <person name="Marcet-Houben M."/>
            <person name="Hullo M-F."/>
            <person name="Sacerdot C."/>
            <person name="Tekaia F."/>
            <person name="Leh-Louis V."/>
            <person name="Despons L."/>
            <person name="Khanna V."/>
            <person name="Aury J-M."/>
            <person name="Barbe V."/>
            <person name="Couloux A."/>
            <person name="Labadie K."/>
            <person name="Pelletier E."/>
            <person name="Souciet J-L."/>
            <person name="Boekhout T."/>
            <person name="Gabaldon T."/>
            <person name="Wincker P."/>
            <person name="Dujon B."/>
        </authorList>
    </citation>
    <scope>NUCLEOTIDE SEQUENCE</scope>
    <source>
        <strain evidence="7">CBS 1993</strain>
    </source>
</reference>
<organism evidence="7 8">
    <name type="scientific">Kuraishia capsulata CBS 1993</name>
    <dbReference type="NCBI Taxonomy" id="1382522"/>
    <lineage>
        <taxon>Eukaryota</taxon>
        <taxon>Fungi</taxon>
        <taxon>Dikarya</taxon>
        <taxon>Ascomycota</taxon>
        <taxon>Saccharomycotina</taxon>
        <taxon>Pichiomycetes</taxon>
        <taxon>Pichiales</taxon>
        <taxon>Pichiaceae</taxon>
        <taxon>Kuraishia</taxon>
    </lineage>
</organism>
<dbReference type="SUPFAM" id="SSF54211">
    <property type="entry name" value="Ribosomal protein S5 domain 2-like"/>
    <property type="match status" value="1"/>
</dbReference>
<dbReference type="Gene3D" id="3.30.565.10">
    <property type="entry name" value="Histidine kinase-like ATPase, C-terminal domain"/>
    <property type="match status" value="1"/>
</dbReference>
<dbReference type="AlphaFoldDB" id="W6MWH9"/>
<dbReference type="InterPro" id="IPR032189">
    <property type="entry name" value="Mlh1_C"/>
</dbReference>
<keyword evidence="5" id="KW-0539">Nucleus</keyword>
<dbReference type="GO" id="GO:0007131">
    <property type="term" value="P:reciprocal meiotic recombination"/>
    <property type="evidence" value="ECO:0007669"/>
    <property type="project" value="EnsemblFungi"/>
</dbReference>
<evidence type="ECO:0000256" key="2">
    <source>
        <dbReference type="ARBA" id="ARBA00006082"/>
    </source>
</evidence>
<dbReference type="Proteomes" id="UP000019384">
    <property type="component" value="Unassembled WGS sequence"/>
</dbReference>
<keyword evidence="4" id="KW-0234">DNA repair</keyword>
<dbReference type="GO" id="GO:0000713">
    <property type="term" value="P:meiotic heteroduplex formation"/>
    <property type="evidence" value="ECO:0007669"/>
    <property type="project" value="EnsemblFungi"/>
</dbReference>
<evidence type="ECO:0000256" key="3">
    <source>
        <dbReference type="ARBA" id="ARBA00022763"/>
    </source>
</evidence>
<sequence>MATKISTSPLTMTGTDPETRRIRPLAASVVNRIAAGEIIIGPSNALKELLENAIDANSTSVEVQVKEGGLKILQITDNGSGINKEDLPILCERFTTSKLEKFEDLDSIATYGFRGEALASISHIAHLSVVTKTRASACAWKCTYSDGRLVAPKPKESSDPKPTAGKDGTQITVEDLFFNVPSRLRAIRSPGEEYAKILDVVGRYAIHTEGVSLSCKKIGDTFASVSTRNSQNIKDRIRAVFGATVANNIMEISIAGLEQAGLRKCIGQITNSNYTNKKVIAPVFFINGRLVACDPLKRAIFELYSAFLPKGQRPFIYLSLEIDPANVDVNVHPTKREVRFLYEEEIFQHICSSIQEKLSGLDSTRTFLTQQVLHNSKRQGSDISEIVDQPTRVRSISQLQEFKRRDNKLVRTDESQEKITSFLNRSQVNSQVSSRLNRRGDTNIDQSSIDLVEGVIEVSEADVLPTTDLLVNDRERIGVKLTSVMELRKEVESKTHSELTEMFSKHTFVGVVDEYRRLLCVQYDVKLFLVDYAAVCNDLFYQIGLSDFNNFGRILLQSETDLDIRSLLAKVYNDTHLLEISKLKQLPDIEDIISVLVKMTDMLKEYFSISLDTSDPNNPKLLTLPLLLKGYVPPLSKLPLFFFRIGTKVDWSNEKECLSGILKQIALLYIPESLPLIEDVPEESREEITEKHKTVSSLLEDVVFPVVKRRFLATTDSTRDVVEIANLPGLYKVFERC</sequence>
<evidence type="ECO:0000313" key="8">
    <source>
        <dbReference type="Proteomes" id="UP000019384"/>
    </source>
</evidence>
<dbReference type="OrthoDB" id="10263226at2759"/>
<dbReference type="GO" id="GO:0140664">
    <property type="term" value="F:ATP-dependent DNA damage sensor activity"/>
    <property type="evidence" value="ECO:0007669"/>
    <property type="project" value="InterPro"/>
</dbReference>
<dbReference type="STRING" id="1382522.W6MWH9"/>
<dbReference type="FunFam" id="3.30.230.10:FF:000014">
    <property type="entry name" value="DNA mismatch repair protein Mlh1"/>
    <property type="match status" value="1"/>
</dbReference>
<dbReference type="GeneID" id="34520857"/>
<dbReference type="GO" id="GO:0032389">
    <property type="term" value="C:MutLalpha complex"/>
    <property type="evidence" value="ECO:0007669"/>
    <property type="project" value="EnsemblFungi"/>
</dbReference>
<proteinExistence type="inferred from homology"/>
<dbReference type="GO" id="GO:0030983">
    <property type="term" value="F:mismatched DNA binding"/>
    <property type="evidence" value="ECO:0007669"/>
    <property type="project" value="InterPro"/>
</dbReference>
<dbReference type="GO" id="GO:0032390">
    <property type="term" value="C:MutLbeta complex"/>
    <property type="evidence" value="ECO:0007669"/>
    <property type="project" value="EnsemblFungi"/>
</dbReference>
<dbReference type="CDD" id="cd03483">
    <property type="entry name" value="MutL_Trans_MLH1"/>
    <property type="match status" value="1"/>
</dbReference>
<name>W6MWH9_9ASCO</name>
<dbReference type="PANTHER" id="PTHR10073:SF12">
    <property type="entry name" value="DNA MISMATCH REPAIR PROTEIN MLH1"/>
    <property type="match status" value="1"/>
</dbReference>
<dbReference type="InterPro" id="IPR038973">
    <property type="entry name" value="MutL/Mlh/Pms-like"/>
</dbReference>
<dbReference type="InterPro" id="IPR020568">
    <property type="entry name" value="Ribosomal_Su5_D2-typ_SF"/>
</dbReference>
<dbReference type="InterPro" id="IPR013507">
    <property type="entry name" value="DNA_mismatch_S5_2-like"/>
</dbReference>
<dbReference type="PROSITE" id="PS00058">
    <property type="entry name" value="DNA_MISMATCH_REPAIR_1"/>
    <property type="match status" value="1"/>
</dbReference>
<gene>
    <name evidence="7" type="ORF">KUCA_T00003453001</name>
</gene>
<keyword evidence="8" id="KW-1185">Reference proteome</keyword>
<evidence type="ECO:0000256" key="1">
    <source>
        <dbReference type="ARBA" id="ARBA00004123"/>
    </source>
</evidence>
<dbReference type="InterPro" id="IPR036890">
    <property type="entry name" value="HATPase_C_sf"/>
</dbReference>
<dbReference type="SUPFAM" id="SSF55874">
    <property type="entry name" value="ATPase domain of HSP90 chaperone/DNA topoisomerase II/histidine kinase"/>
    <property type="match status" value="1"/>
</dbReference>
<dbReference type="GO" id="GO:0097587">
    <property type="term" value="C:MutLgamma complex"/>
    <property type="evidence" value="ECO:0007669"/>
    <property type="project" value="EnsemblFungi"/>
</dbReference>